<name>A0A426TUZ5_9CHLR</name>
<evidence type="ECO:0000313" key="3">
    <source>
        <dbReference type="EMBL" id="RRR69224.1"/>
    </source>
</evidence>
<comment type="caution">
    <text evidence="3">The sequence shown here is derived from an EMBL/GenBank/DDBJ whole genome shotgun (WGS) entry which is preliminary data.</text>
</comment>
<proteinExistence type="predicted"/>
<reference evidence="3 4" key="1">
    <citation type="submission" date="2018-12" db="EMBL/GenBank/DDBJ databases">
        <title>Genome Sequence of Candidatus Viridilinea halotolerans isolated from saline sulfide-rich spring.</title>
        <authorList>
            <person name="Grouzdev D.S."/>
            <person name="Burganskaya E.I."/>
            <person name="Krutkina M.S."/>
            <person name="Sukhacheva M.V."/>
            <person name="Gorlenko V.M."/>
        </authorList>
    </citation>
    <scope>NUCLEOTIDE SEQUENCE [LARGE SCALE GENOMIC DNA]</scope>
    <source>
        <strain evidence="3">Chok-6</strain>
    </source>
</reference>
<keyword evidence="3" id="KW-0808">Transferase</keyword>
<dbReference type="PANTHER" id="PTHR45947:SF3">
    <property type="entry name" value="SULFOQUINOVOSYL TRANSFERASE SQD2"/>
    <property type="match status" value="1"/>
</dbReference>
<dbReference type="PANTHER" id="PTHR45947">
    <property type="entry name" value="SULFOQUINOVOSYL TRANSFERASE SQD2"/>
    <property type="match status" value="1"/>
</dbReference>
<dbReference type="EMBL" id="RSAS01000657">
    <property type="protein sequence ID" value="RRR69224.1"/>
    <property type="molecule type" value="Genomic_DNA"/>
</dbReference>
<dbReference type="InterPro" id="IPR001296">
    <property type="entry name" value="Glyco_trans_1"/>
</dbReference>
<dbReference type="SUPFAM" id="SSF53756">
    <property type="entry name" value="UDP-Glycosyltransferase/glycogen phosphorylase"/>
    <property type="match status" value="1"/>
</dbReference>
<gene>
    <name evidence="3" type="ORF">EI684_16305</name>
</gene>
<accession>A0A426TUZ5</accession>
<dbReference type="Pfam" id="PF13439">
    <property type="entry name" value="Glyco_transf_4"/>
    <property type="match status" value="1"/>
</dbReference>
<evidence type="ECO:0000259" key="1">
    <source>
        <dbReference type="Pfam" id="PF00534"/>
    </source>
</evidence>
<dbReference type="GO" id="GO:0016758">
    <property type="term" value="F:hexosyltransferase activity"/>
    <property type="evidence" value="ECO:0007669"/>
    <property type="project" value="TreeGrafter"/>
</dbReference>
<evidence type="ECO:0000259" key="2">
    <source>
        <dbReference type="Pfam" id="PF13439"/>
    </source>
</evidence>
<organism evidence="3 4">
    <name type="scientific">Candidatus Viridilinea halotolerans</name>
    <dbReference type="NCBI Taxonomy" id="2491704"/>
    <lineage>
        <taxon>Bacteria</taxon>
        <taxon>Bacillati</taxon>
        <taxon>Chloroflexota</taxon>
        <taxon>Chloroflexia</taxon>
        <taxon>Chloroflexales</taxon>
        <taxon>Chloroflexineae</taxon>
        <taxon>Oscillochloridaceae</taxon>
        <taxon>Candidatus Viridilinea</taxon>
    </lineage>
</organism>
<dbReference type="InterPro" id="IPR028098">
    <property type="entry name" value="Glyco_trans_4-like_N"/>
</dbReference>
<sequence>MITLVLPWFGPESAGGAESQARDLARALHALGVPVRVWASTGRDALQPGLPGMPYGTSPHYPPGHSRVDGLPVWRFRPTPADAQGVPRLLRLRPQLCPDLSQFAPHELRLLASLLGSDELYAAILAARHDEANCFVFLPYPFPTTFWGTLLAPERSYLLACLHDEPYARYSTYRFMFNHARGVVANSHPEAALAQQLYALPAAKIVVPGEGIDLTACGNASRLRQAYNLDQRPLLLYAGRRDASKNLPLLLAYVREYVARRGTPLRLALMGAGELSMAAAGYSAGLADLVLDLGFVDAQTKHDAYAAADIFVQPSLHESFSIVLMEAWLQGTPALVHGDCAVTADHARRSGGGLAWRNFGEFAAALDLLLTRPDLRQTLGQRGRDYVLATCDWTMVARQTAAFVMGEA</sequence>
<dbReference type="Pfam" id="PF00534">
    <property type="entry name" value="Glycos_transf_1"/>
    <property type="match status" value="1"/>
</dbReference>
<feature type="domain" description="Glycosyltransferase subfamily 4-like N-terminal" evidence="2">
    <location>
        <begin position="15"/>
        <end position="214"/>
    </location>
</feature>
<dbReference type="InterPro" id="IPR050194">
    <property type="entry name" value="Glycosyltransferase_grp1"/>
</dbReference>
<evidence type="ECO:0000313" key="4">
    <source>
        <dbReference type="Proteomes" id="UP000280307"/>
    </source>
</evidence>
<dbReference type="CDD" id="cd03801">
    <property type="entry name" value="GT4_PimA-like"/>
    <property type="match status" value="1"/>
</dbReference>
<dbReference type="Gene3D" id="3.40.50.2000">
    <property type="entry name" value="Glycogen Phosphorylase B"/>
    <property type="match status" value="2"/>
</dbReference>
<feature type="domain" description="Glycosyl transferase family 1" evidence="1">
    <location>
        <begin position="223"/>
        <end position="384"/>
    </location>
</feature>
<protein>
    <submittedName>
        <fullName evidence="3">Glycosyltransferase</fullName>
    </submittedName>
</protein>
<dbReference type="AlphaFoldDB" id="A0A426TUZ5"/>
<dbReference type="Proteomes" id="UP000280307">
    <property type="component" value="Unassembled WGS sequence"/>
</dbReference>